<dbReference type="GO" id="GO:0022904">
    <property type="term" value="P:respiratory electron transport chain"/>
    <property type="evidence" value="ECO:0007669"/>
    <property type="project" value="InterPro"/>
</dbReference>
<protein>
    <recommendedName>
        <fullName evidence="2">Flavinylation-associated cytochrome domain-containing protein</fullName>
    </recommendedName>
</protein>
<dbReference type="EMBL" id="LJJC01000004">
    <property type="protein sequence ID" value="KQL55496.1"/>
    <property type="molecule type" value="Genomic_DNA"/>
</dbReference>
<evidence type="ECO:0000313" key="4">
    <source>
        <dbReference type="Proteomes" id="UP000051888"/>
    </source>
</evidence>
<evidence type="ECO:0000256" key="1">
    <source>
        <dbReference type="SAM" id="Phobius"/>
    </source>
</evidence>
<keyword evidence="1" id="KW-1133">Transmembrane helix</keyword>
<feature type="domain" description="Flavinylation-associated cytochrome" evidence="2">
    <location>
        <begin position="64"/>
        <end position="121"/>
    </location>
</feature>
<dbReference type="InterPro" id="IPR016174">
    <property type="entry name" value="Di-haem_cyt_TM"/>
</dbReference>
<keyword evidence="1" id="KW-0812">Transmembrane</keyword>
<evidence type="ECO:0000259" key="2">
    <source>
        <dbReference type="Pfam" id="PF14358"/>
    </source>
</evidence>
<feature type="transmembrane region" description="Helical" evidence="1">
    <location>
        <begin position="218"/>
        <end position="238"/>
    </location>
</feature>
<dbReference type="SUPFAM" id="SSF81342">
    <property type="entry name" value="Transmembrane di-heme cytochromes"/>
    <property type="match status" value="1"/>
</dbReference>
<sequence length="259" mass="28622">MALTFALLMDPKVLSGLPFHEIAGLIFGVAILTHIALNFRWVKNTTVKIFDPKLPFKTRLSYLLNILLLISMSTIIITGIFISRVVFPGLAINGNHMIRGLHNLAANGTLVLVGCHLGVHWQWIKGVCRKIFKSKTGQWKKGVLASVILSIVLLAGGIQWYSSVQPASGDFKQFAQKSDIQSFNSGNVNGSHFQGPPNGTFHGHDEGKFGHHGGGSPFLVILQYLGIFAIIIIPVYFIDKRFLSKRRNQKSLQLKHNEG</sequence>
<feature type="transmembrane region" description="Helical" evidence="1">
    <location>
        <begin position="102"/>
        <end position="121"/>
    </location>
</feature>
<gene>
    <name evidence="3" type="ORF">AN964_13450</name>
</gene>
<dbReference type="InterPro" id="IPR025517">
    <property type="entry name" value="DUF4405"/>
</dbReference>
<keyword evidence="1" id="KW-0472">Membrane</keyword>
<dbReference type="PATRIC" id="fig|157838.3.peg.2990"/>
<proteinExistence type="predicted"/>
<dbReference type="AlphaFoldDB" id="A0A0Q3TNC1"/>
<evidence type="ECO:0000313" key="3">
    <source>
        <dbReference type="EMBL" id="KQL55496.1"/>
    </source>
</evidence>
<dbReference type="Proteomes" id="UP000051888">
    <property type="component" value="Unassembled WGS sequence"/>
</dbReference>
<dbReference type="GO" id="GO:0016020">
    <property type="term" value="C:membrane"/>
    <property type="evidence" value="ECO:0007669"/>
    <property type="project" value="InterPro"/>
</dbReference>
<dbReference type="Pfam" id="PF14358">
    <property type="entry name" value="DUF4405"/>
    <property type="match status" value="1"/>
</dbReference>
<dbReference type="STRING" id="157838.AN964_13450"/>
<comment type="caution">
    <text evidence="3">The sequence shown here is derived from an EMBL/GenBank/DDBJ whole genome shotgun (WGS) entry which is preliminary data.</text>
</comment>
<reference evidence="3 4" key="1">
    <citation type="submission" date="2015-09" db="EMBL/GenBank/DDBJ databases">
        <title>Genome sequencing project for genomic taxonomy and phylogenomics of Bacillus-like bacteria.</title>
        <authorList>
            <person name="Liu B."/>
            <person name="Wang J."/>
            <person name="Zhu Y."/>
            <person name="Liu G."/>
            <person name="Chen Q."/>
            <person name="Chen Z."/>
            <person name="Lan J."/>
            <person name="Che J."/>
            <person name="Ge C."/>
            <person name="Shi H."/>
            <person name="Pan Z."/>
            <person name="Liu X."/>
        </authorList>
    </citation>
    <scope>NUCLEOTIDE SEQUENCE [LARGE SCALE GENOMIC DNA]</scope>
    <source>
        <strain evidence="3 4">LMG 18435</strain>
    </source>
</reference>
<keyword evidence="4" id="KW-1185">Reference proteome</keyword>
<name>A0A0Q3TNC1_9BACI</name>
<accession>A0A0Q3TNC1</accession>
<organism evidence="3 4">
    <name type="scientific">Heyndrickxia shackletonii</name>
    <dbReference type="NCBI Taxonomy" id="157838"/>
    <lineage>
        <taxon>Bacteria</taxon>
        <taxon>Bacillati</taxon>
        <taxon>Bacillota</taxon>
        <taxon>Bacilli</taxon>
        <taxon>Bacillales</taxon>
        <taxon>Bacillaceae</taxon>
        <taxon>Heyndrickxia</taxon>
    </lineage>
</organism>
<feature type="transmembrane region" description="Helical" evidence="1">
    <location>
        <begin position="142"/>
        <end position="161"/>
    </location>
</feature>
<feature type="transmembrane region" description="Helical" evidence="1">
    <location>
        <begin position="22"/>
        <end position="41"/>
    </location>
</feature>
<feature type="transmembrane region" description="Helical" evidence="1">
    <location>
        <begin position="62"/>
        <end position="82"/>
    </location>
</feature>
<dbReference type="OrthoDB" id="9779183at2"/>